<protein>
    <submittedName>
        <fullName evidence="2">Uncharacterized protein</fullName>
    </submittedName>
</protein>
<dbReference type="SUPFAM" id="SSF52047">
    <property type="entry name" value="RNI-like"/>
    <property type="match status" value="1"/>
</dbReference>
<organism evidence="2 3">
    <name type="scientific">Lacipirellula parvula</name>
    <dbReference type="NCBI Taxonomy" id="2650471"/>
    <lineage>
        <taxon>Bacteria</taxon>
        <taxon>Pseudomonadati</taxon>
        <taxon>Planctomycetota</taxon>
        <taxon>Planctomycetia</taxon>
        <taxon>Pirellulales</taxon>
        <taxon>Lacipirellulaceae</taxon>
        <taxon>Lacipirellula</taxon>
    </lineage>
</organism>
<sequence length="191" mass="20848">MASPMAEQEDSGFPILGCLIFAGAAVVLLGALLVVGRILGPRAVKRQRAARVESMFDSAKGRSSAYVFMEAGVIKKLSEDEESVEELVELNLSSIDFHGVDMTPASKLSKLKTIHAYDCTDIEDLLSALQGSTSLEELSFDSMLLSDEGIQLLATFPNLKKVYFTYIADKKRVDQLRATIPNVVVEVEETD</sequence>
<proteinExistence type="predicted"/>
<accession>A0A5K7XIQ9</accession>
<dbReference type="EMBL" id="AP021861">
    <property type="protein sequence ID" value="BBO35992.1"/>
    <property type="molecule type" value="Genomic_DNA"/>
</dbReference>
<dbReference type="InterPro" id="IPR032675">
    <property type="entry name" value="LRR_dom_sf"/>
</dbReference>
<keyword evidence="1" id="KW-0472">Membrane</keyword>
<evidence type="ECO:0000256" key="1">
    <source>
        <dbReference type="SAM" id="Phobius"/>
    </source>
</evidence>
<keyword evidence="1" id="KW-0812">Transmembrane</keyword>
<dbReference type="Gene3D" id="3.80.10.10">
    <property type="entry name" value="Ribonuclease Inhibitor"/>
    <property type="match status" value="1"/>
</dbReference>
<evidence type="ECO:0000313" key="3">
    <source>
        <dbReference type="Proteomes" id="UP000326837"/>
    </source>
</evidence>
<dbReference type="KEGG" id="lpav:PLANPX_5604"/>
<evidence type="ECO:0000313" key="2">
    <source>
        <dbReference type="EMBL" id="BBO35992.1"/>
    </source>
</evidence>
<name>A0A5K7XIQ9_9BACT</name>
<dbReference type="Proteomes" id="UP000326837">
    <property type="component" value="Chromosome"/>
</dbReference>
<keyword evidence="3" id="KW-1185">Reference proteome</keyword>
<reference evidence="3" key="1">
    <citation type="submission" date="2019-10" db="EMBL/GenBank/DDBJ databases">
        <title>Lacipirellula parvula gen. nov., sp. nov., representing a lineage of planctomycetes widespread in freshwater anoxic habitats, and description of the family Lacipirellulaceae.</title>
        <authorList>
            <person name="Dedysh S.N."/>
            <person name="Kulichevskaya I.S."/>
            <person name="Beletsky A.V."/>
            <person name="Rakitin A.L."/>
            <person name="Mardanov A.V."/>
            <person name="Ivanova A.A."/>
            <person name="Saltykova V.X."/>
            <person name="Rijpstra W.I.C."/>
            <person name="Sinninghe Damste J.S."/>
            <person name="Ravin N.V."/>
        </authorList>
    </citation>
    <scope>NUCLEOTIDE SEQUENCE [LARGE SCALE GENOMIC DNA]</scope>
    <source>
        <strain evidence="3">PX69</strain>
    </source>
</reference>
<gene>
    <name evidence="2" type="ORF">PLANPX_5604</name>
</gene>
<keyword evidence="1" id="KW-1133">Transmembrane helix</keyword>
<feature type="transmembrane region" description="Helical" evidence="1">
    <location>
        <begin position="12"/>
        <end position="39"/>
    </location>
</feature>
<dbReference type="AlphaFoldDB" id="A0A5K7XIQ9"/>